<evidence type="ECO:0000259" key="1">
    <source>
        <dbReference type="Pfam" id="PF05523"/>
    </source>
</evidence>
<evidence type="ECO:0000313" key="2">
    <source>
        <dbReference type="EMBL" id="PJE64586.1"/>
    </source>
</evidence>
<dbReference type="InterPro" id="IPR011051">
    <property type="entry name" value="RmlC_Cupin_sf"/>
</dbReference>
<evidence type="ECO:0000313" key="3">
    <source>
        <dbReference type="Proteomes" id="UP000229098"/>
    </source>
</evidence>
<organism evidence="2 3">
    <name type="scientific">Candidatus Ryanbacteria bacterium CG10_big_fil_rev_8_21_14_0_10_43_42</name>
    <dbReference type="NCBI Taxonomy" id="1974864"/>
    <lineage>
        <taxon>Bacteria</taxon>
        <taxon>Candidatus Ryaniibacteriota</taxon>
    </lineage>
</organism>
<reference evidence="3" key="1">
    <citation type="submission" date="2017-09" db="EMBL/GenBank/DDBJ databases">
        <title>Depth-based differentiation of microbial function through sediment-hosted aquifers and enrichment of novel symbionts in the deep terrestrial subsurface.</title>
        <authorList>
            <person name="Probst A.J."/>
            <person name="Ladd B."/>
            <person name="Jarett J.K."/>
            <person name="Geller-Mcgrath D.E."/>
            <person name="Sieber C.M.K."/>
            <person name="Emerson J.B."/>
            <person name="Anantharaman K."/>
            <person name="Thomas B.C."/>
            <person name="Malmstrom R."/>
            <person name="Stieglmeier M."/>
            <person name="Klingl A."/>
            <person name="Woyke T."/>
            <person name="Ryan C.M."/>
            <person name="Banfield J.F."/>
        </authorList>
    </citation>
    <scope>NUCLEOTIDE SEQUENCE [LARGE SCALE GENOMIC DNA]</scope>
</reference>
<dbReference type="InterPro" id="IPR014710">
    <property type="entry name" value="RmlC-like_jellyroll"/>
</dbReference>
<dbReference type="InterPro" id="IPR008894">
    <property type="entry name" value="QdtA_cupin_dom"/>
</dbReference>
<protein>
    <recommendedName>
        <fullName evidence="1">Sugar 3,4-ketoisomerase QdtA cupin domain-containing protein</fullName>
    </recommendedName>
</protein>
<accession>A0A2M8KXC7</accession>
<dbReference type="Pfam" id="PF05523">
    <property type="entry name" value="FdtA"/>
    <property type="match status" value="1"/>
</dbReference>
<feature type="domain" description="Sugar 3,4-ketoisomerase QdtA cupin" evidence="1">
    <location>
        <begin position="11"/>
        <end position="122"/>
    </location>
</feature>
<dbReference type="Gene3D" id="2.60.120.10">
    <property type="entry name" value="Jelly Rolls"/>
    <property type="match status" value="1"/>
</dbReference>
<sequence length="146" mass="16922">MPKKKDIIPHTIEVPLFADDRGYFSPVLDGPDRPIKRIYYVVNPVRGVVRGFHFHKKEWKYFVIVKGSAKFIAINPDNPKEMYQFTSGERKPLLVVIPPGYANGWVSLEDNTILLCGSSSTTKESLKDDHRYDPYTWGDLWQTKHR</sequence>
<dbReference type="EMBL" id="PFEF01000005">
    <property type="protein sequence ID" value="PJE64586.1"/>
    <property type="molecule type" value="Genomic_DNA"/>
</dbReference>
<dbReference type="SUPFAM" id="SSF51182">
    <property type="entry name" value="RmlC-like cupins"/>
    <property type="match status" value="1"/>
</dbReference>
<comment type="caution">
    <text evidence="2">The sequence shown here is derived from an EMBL/GenBank/DDBJ whole genome shotgun (WGS) entry which is preliminary data.</text>
</comment>
<name>A0A2M8KXC7_9BACT</name>
<proteinExistence type="predicted"/>
<dbReference type="Proteomes" id="UP000229098">
    <property type="component" value="Unassembled WGS sequence"/>
</dbReference>
<dbReference type="AlphaFoldDB" id="A0A2M8KXC7"/>
<gene>
    <name evidence="2" type="ORF">COU90_01980</name>
</gene>